<dbReference type="RefSeq" id="WP_210594862.1">
    <property type="nucleotide sequence ID" value="NZ_JAUSYA010000001.1"/>
</dbReference>
<gene>
    <name evidence="1" type="ORF">QFZ56_006201</name>
</gene>
<sequence length="51" mass="5842">MRERFRRILLEASVVLLDGHVERSYGAVNVIVHQAEAMAVATASRPRPRRR</sequence>
<evidence type="ECO:0000313" key="1">
    <source>
        <dbReference type="EMBL" id="MDQ0687238.1"/>
    </source>
</evidence>
<protein>
    <submittedName>
        <fullName evidence="1">Uncharacterized protein</fullName>
    </submittedName>
</protein>
<reference evidence="1 2" key="1">
    <citation type="submission" date="2023-07" db="EMBL/GenBank/DDBJ databases">
        <title>Comparative genomics of wheat-associated soil bacteria to identify genetic determinants of phenazine resistance.</title>
        <authorList>
            <person name="Mouncey N."/>
        </authorList>
    </citation>
    <scope>NUCLEOTIDE SEQUENCE [LARGE SCALE GENOMIC DNA]</scope>
    <source>
        <strain evidence="1 2">W4I19-2</strain>
    </source>
</reference>
<dbReference type="Proteomes" id="UP001243364">
    <property type="component" value="Unassembled WGS sequence"/>
</dbReference>
<proteinExistence type="predicted"/>
<dbReference type="EMBL" id="JAUSYA010000001">
    <property type="protein sequence ID" value="MDQ0687238.1"/>
    <property type="molecule type" value="Genomic_DNA"/>
</dbReference>
<keyword evidence="2" id="KW-1185">Reference proteome</keyword>
<name>A0ABU0QBT9_STRAH</name>
<organism evidence="1 2">
    <name type="scientific">Streptomyces achromogenes</name>
    <dbReference type="NCBI Taxonomy" id="67255"/>
    <lineage>
        <taxon>Bacteria</taxon>
        <taxon>Bacillati</taxon>
        <taxon>Actinomycetota</taxon>
        <taxon>Actinomycetes</taxon>
        <taxon>Kitasatosporales</taxon>
        <taxon>Streptomycetaceae</taxon>
        <taxon>Streptomyces</taxon>
    </lineage>
</organism>
<accession>A0ABU0QBT9</accession>
<comment type="caution">
    <text evidence="1">The sequence shown here is derived from an EMBL/GenBank/DDBJ whole genome shotgun (WGS) entry which is preliminary data.</text>
</comment>
<evidence type="ECO:0000313" key="2">
    <source>
        <dbReference type="Proteomes" id="UP001243364"/>
    </source>
</evidence>